<keyword evidence="2" id="KW-0812">Transmembrane</keyword>
<dbReference type="GO" id="GO:0005640">
    <property type="term" value="C:nuclear outer membrane"/>
    <property type="evidence" value="ECO:0007669"/>
    <property type="project" value="TreeGrafter"/>
</dbReference>
<evidence type="ECO:0000313" key="8">
    <source>
        <dbReference type="Ensembl" id="ENSNPEP00000020993.1"/>
    </source>
</evidence>
<keyword evidence="6" id="KW-0009">Actin-binding</keyword>
<comment type="subcellular location">
    <subcellularLocation>
        <location evidence="1">Membrane</location>
    </subcellularLocation>
</comment>
<dbReference type="InterPro" id="IPR001589">
    <property type="entry name" value="Actinin_actin-bd_CS"/>
</dbReference>
<dbReference type="Gene3D" id="1.10.418.10">
    <property type="entry name" value="Calponin-like domain"/>
    <property type="match status" value="1"/>
</dbReference>
<evidence type="ECO:0000256" key="6">
    <source>
        <dbReference type="ARBA" id="ARBA00023203"/>
    </source>
</evidence>
<protein>
    <recommendedName>
        <fullName evidence="7">Calponin-homology (CH) domain-containing protein</fullName>
    </recommendedName>
</protein>
<evidence type="ECO:0000259" key="7">
    <source>
        <dbReference type="PROSITE" id="PS50021"/>
    </source>
</evidence>
<dbReference type="AlphaFoldDB" id="A0A8C7A6Q1"/>
<keyword evidence="3" id="KW-0677">Repeat</keyword>
<dbReference type="PANTHER" id="PTHR47535">
    <property type="entry name" value="MUSCLE-SPECIFIC PROTEIN 300 KDA, ISOFORM G"/>
    <property type="match status" value="1"/>
</dbReference>
<evidence type="ECO:0000256" key="5">
    <source>
        <dbReference type="ARBA" id="ARBA00023136"/>
    </source>
</evidence>
<organism evidence="8 9">
    <name type="scientific">Nothoprocta perdicaria</name>
    <name type="common">Chilean tinamou</name>
    <name type="synonym">Crypturus perdicarius</name>
    <dbReference type="NCBI Taxonomy" id="30464"/>
    <lineage>
        <taxon>Eukaryota</taxon>
        <taxon>Metazoa</taxon>
        <taxon>Chordata</taxon>
        <taxon>Craniata</taxon>
        <taxon>Vertebrata</taxon>
        <taxon>Euteleostomi</taxon>
        <taxon>Archelosauria</taxon>
        <taxon>Archosauria</taxon>
        <taxon>Dinosauria</taxon>
        <taxon>Saurischia</taxon>
        <taxon>Theropoda</taxon>
        <taxon>Coelurosauria</taxon>
        <taxon>Aves</taxon>
        <taxon>Palaeognathae</taxon>
        <taxon>Tinamiformes</taxon>
        <taxon>Tinamidae</taxon>
        <taxon>Nothoprocta</taxon>
    </lineage>
</organism>
<name>A0A8C7A6Q1_NOTPE</name>
<evidence type="ECO:0000256" key="3">
    <source>
        <dbReference type="ARBA" id="ARBA00022737"/>
    </source>
</evidence>
<evidence type="ECO:0000256" key="4">
    <source>
        <dbReference type="ARBA" id="ARBA00022989"/>
    </source>
</evidence>
<dbReference type="Proteomes" id="UP000694420">
    <property type="component" value="Unplaced"/>
</dbReference>
<evidence type="ECO:0000313" key="9">
    <source>
        <dbReference type="Proteomes" id="UP000694420"/>
    </source>
</evidence>
<dbReference type="SUPFAM" id="SSF47576">
    <property type="entry name" value="Calponin-homology domain, CH-domain"/>
    <property type="match status" value="1"/>
</dbReference>
<dbReference type="GO" id="GO:0005737">
    <property type="term" value="C:cytoplasm"/>
    <property type="evidence" value="ECO:0007669"/>
    <property type="project" value="TreeGrafter"/>
</dbReference>
<dbReference type="GO" id="GO:0051015">
    <property type="term" value="F:actin filament binding"/>
    <property type="evidence" value="ECO:0007669"/>
    <property type="project" value="TreeGrafter"/>
</dbReference>
<evidence type="ECO:0000256" key="2">
    <source>
        <dbReference type="ARBA" id="ARBA00022692"/>
    </source>
</evidence>
<reference evidence="8" key="1">
    <citation type="submission" date="2025-08" db="UniProtKB">
        <authorList>
            <consortium name="Ensembl"/>
        </authorList>
    </citation>
    <scope>IDENTIFICATION</scope>
</reference>
<dbReference type="GO" id="GO:0034993">
    <property type="term" value="C:meiotic nuclear membrane microtubule tethering complex"/>
    <property type="evidence" value="ECO:0007669"/>
    <property type="project" value="TreeGrafter"/>
</dbReference>
<keyword evidence="5" id="KW-0472">Membrane</keyword>
<keyword evidence="4" id="KW-1133">Transmembrane helix</keyword>
<proteinExistence type="predicted"/>
<dbReference type="InterPro" id="IPR001715">
    <property type="entry name" value="CH_dom"/>
</dbReference>
<sequence length="111" mass="12610">MHLLSLQNIFLLSYISNSVQRCLSKLFSFFSDEQESVQKRTFTKWINTHLAKRNPPMLVNDLFEDIKDGVMLIALLEVLSGQKLLIPNDFSLPLCPWQGNQVIAVCDVGGK</sequence>
<dbReference type="Ensembl" id="ENSNPET00000021536.1">
    <property type="protein sequence ID" value="ENSNPEP00000020993.1"/>
    <property type="gene ID" value="ENSNPEG00000015589.1"/>
</dbReference>
<keyword evidence="9" id="KW-1185">Reference proteome</keyword>
<evidence type="ECO:0000256" key="1">
    <source>
        <dbReference type="ARBA" id="ARBA00004370"/>
    </source>
</evidence>
<reference evidence="8" key="2">
    <citation type="submission" date="2025-09" db="UniProtKB">
        <authorList>
            <consortium name="Ensembl"/>
        </authorList>
    </citation>
    <scope>IDENTIFICATION</scope>
</reference>
<dbReference type="InterPro" id="IPR036872">
    <property type="entry name" value="CH_dom_sf"/>
</dbReference>
<accession>A0A8C7A6Q1</accession>
<dbReference type="PROSITE" id="PS00019">
    <property type="entry name" value="ACTININ_1"/>
    <property type="match status" value="1"/>
</dbReference>
<dbReference type="GO" id="GO:0007097">
    <property type="term" value="P:nuclear migration"/>
    <property type="evidence" value="ECO:0007669"/>
    <property type="project" value="TreeGrafter"/>
</dbReference>
<dbReference type="PROSITE" id="PS50021">
    <property type="entry name" value="CH"/>
    <property type="match status" value="1"/>
</dbReference>
<dbReference type="PANTHER" id="PTHR47535:SF9">
    <property type="entry name" value="CALPONIN-HOMOLOGY (CH) DOMAIN-CONTAINING PROTEIN"/>
    <property type="match status" value="1"/>
</dbReference>
<feature type="domain" description="Calponin-homology (CH)" evidence="7">
    <location>
        <begin position="36"/>
        <end position="111"/>
    </location>
</feature>
<dbReference type="InterPro" id="IPR052403">
    <property type="entry name" value="LINC-complex_assoc"/>
</dbReference>
<dbReference type="Pfam" id="PF00307">
    <property type="entry name" value="CH"/>
    <property type="match status" value="1"/>
</dbReference>